<feature type="compositionally biased region" description="Low complexity" evidence="1">
    <location>
        <begin position="25"/>
        <end position="41"/>
    </location>
</feature>
<dbReference type="AlphaFoldDB" id="A0A812UVS7"/>
<reference evidence="2" key="1">
    <citation type="submission" date="2021-02" db="EMBL/GenBank/DDBJ databases">
        <authorList>
            <person name="Dougan E. K."/>
            <person name="Rhodes N."/>
            <person name="Thang M."/>
            <person name="Chan C."/>
        </authorList>
    </citation>
    <scope>NUCLEOTIDE SEQUENCE</scope>
</reference>
<gene>
    <name evidence="2" type="ORF">SNAT2548_LOCUS33197</name>
</gene>
<dbReference type="EMBL" id="CAJNDS010002745">
    <property type="protein sequence ID" value="CAE7581881.1"/>
    <property type="molecule type" value="Genomic_DNA"/>
</dbReference>
<accession>A0A812UVS7</accession>
<feature type="region of interest" description="Disordered" evidence="1">
    <location>
        <begin position="166"/>
        <end position="187"/>
    </location>
</feature>
<feature type="region of interest" description="Disordered" evidence="1">
    <location>
        <begin position="13"/>
        <end position="63"/>
    </location>
</feature>
<evidence type="ECO:0000313" key="2">
    <source>
        <dbReference type="EMBL" id="CAE7581881.1"/>
    </source>
</evidence>
<feature type="compositionally biased region" description="Basic and acidic residues" evidence="1">
    <location>
        <begin position="46"/>
        <end position="62"/>
    </location>
</feature>
<sequence>MSASQLGAVVRCSHEDSCEDQQVQDSSADARAHHVSSSAAVTNNKRKLEQKEGQPVQDESKKVCAIPRHGQLGKQRRFSFLGEKDTWHLAMELANHWEGHPPAKTVRHPSDAGLQESSDVSDTDSEATLEWGKHSPVKDLQTDFDKADDAADYDVDEAELKRCLAEFSPREHRALPGPPSKVDDIEP</sequence>
<evidence type="ECO:0000313" key="3">
    <source>
        <dbReference type="Proteomes" id="UP000604046"/>
    </source>
</evidence>
<name>A0A812UVS7_9DINO</name>
<keyword evidence="3" id="KW-1185">Reference proteome</keyword>
<dbReference type="Proteomes" id="UP000604046">
    <property type="component" value="Unassembled WGS sequence"/>
</dbReference>
<organism evidence="2 3">
    <name type="scientific">Symbiodinium natans</name>
    <dbReference type="NCBI Taxonomy" id="878477"/>
    <lineage>
        <taxon>Eukaryota</taxon>
        <taxon>Sar</taxon>
        <taxon>Alveolata</taxon>
        <taxon>Dinophyceae</taxon>
        <taxon>Suessiales</taxon>
        <taxon>Symbiodiniaceae</taxon>
        <taxon>Symbiodinium</taxon>
    </lineage>
</organism>
<proteinExistence type="predicted"/>
<comment type="caution">
    <text evidence="2">The sequence shown here is derived from an EMBL/GenBank/DDBJ whole genome shotgun (WGS) entry which is preliminary data.</text>
</comment>
<evidence type="ECO:0000256" key="1">
    <source>
        <dbReference type="SAM" id="MobiDB-lite"/>
    </source>
</evidence>
<feature type="region of interest" description="Disordered" evidence="1">
    <location>
        <begin position="99"/>
        <end position="134"/>
    </location>
</feature>
<protein>
    <submittedName>
        <fullName evidence="2">Uncharacterized protein</fullName>
    </submittedName>
</protein>